<proteinExistence type="predicted"/>
<dbReference type="EMBL" id="AP031322">
    <property type="protein sequence ID" value="BFH72710.1"/>
    <property type="molecule type" value="Genomic_DNA"/>
</dbReference>
<accession>A0AAT9GP58</accession>
<dbReference type="KEGG" id="sjv:SJAV_06540"/>
<sequence>MISWLIGSSPPPWHYLNDLFKDYRNVAVYLNVYGNIELVKVSDIDEFYAPTSVLISGYHLLTLKPYYIKLKKFIAFPSKRLKVIRSLISRQKWRAMEFYYKEEFLVGWIIYDCEDCIEKQRLHLEVDEDHLTDEEIIERHLKIYNS</sequence>
<gene>
    <name evidence="1" type="ORF">SJAV_06540</name>
</gene>
<dbReference type="GeneID" id="92353589"/>
<name>A0AAT9GP58_9CREN</name>
<reference evidence="1" key="1">
    <citation type="submission" date="2024-03" db="EMBL/GenBank/DDBJ databases">
        <title>Complete genome sequence of Sulfurisphaera javensis strain KD-1.</title>
        <authorList>
            <person name="Sakai H."/>
            <person name="Nur N."/>
            <person name="Suwanto A."/>
            <person name="Kurosawa N."/>
        </authorList>
    </citation>
    <scope>NUCLEOTIDE SEQUENCE</scope>
    <source>
        <strain evidence="1">KD-1</strain>
    </source>
</reference>
<dbReference type="AlphaFoldDB" id="A0AAT9GP58"/>
<evidence type="ECO:0000313" key="1">
    <source>
        <dbReference type="EMBL" id="BFH72710.1"/>
    </source>
</evidence>
<protein>
    <submittedName>
        <fullName evidence="1">Uncharacterized protein</fullName>
    </submittedName>
</protein>
<organism evidence="1">
    <name type="scientific">Sulfurisphaera javensis</name>
    <dbReference type="NCBI Taxonomy" id="2049879"/>
    <lineage>
        <taxon>Archaea</taxon>
        <taxon>Thermoproteota</taxon>
        <taxon>Thermoprotei</taxon>
        <taxon>Sulfolobales</taxon>
        <taxon>Sulfolobaceae</taxon>
        <taxon>Sulfurisphaera</taxon>
    </lineage>
</organism>
<dbReference type="RefSeq" id="WP_369610914.1">
    <property type="nucleotide sequence ID" value="NZ_AP031322.1"/>
</dbReference>